<dbReference type="RefSeq" id="WP_381513690.1">
    <property type="nucleotide sequence ID" value="NZ_JBHUEL010000008.1"/>
</dbReference>
<evidence type="ECO:0000256" key="2">
    <source>
        <dbReference type="PROSITE-ProRule" id="PRU01161"/>
    </source>
</evidence>
<dbReference type="InterPro" id="IPR019894">
    <property type="entry name" value="Patatin-related_protein"/>
</dbReference>
<dbReference type="Pfam" id="PF01734">
    <property type="entry name" value="Patatin"/>
    <property type="match status" value="1"/>
</dbReference>
<dbReference type="InterPro" id="IPR016035">
    <property type="entry name" value="Acyl_Trfase/lysoPLipase"/>
</dbReference>
<dbReference type="NCBIfam" id="TIGR03607">
    <property type="entry name" value="patatin-like protein"/>
    <property type="match status" value="1"/>
</dbReference>
<evidence type="ECO:0000313" key="4">
    <source>
        <dbReference type="EMBL" id="MFD1766949.1"/>
    </source>
</evidence>
<proteinExistence type="predicted"/>
<dbReference type="Pfam" id="PF11856">
    <property type="entry name" value="DUF3376"/>
    <property type="match status" value="1"/>
</dbReference>
<feature type="domain" description="PNPLA" evidence="3">
    <location>
        <begin position="10"/>
        <end position="330"/>
    </location>
</feature>
<dbReference type="PROSITE" id="PS51635">
    <property type="entry name" value="PNPLA"/>
    <property type="match status" value="1"/>
</dbReference>
<keyword evidence="1 2" id="KW-0443">Lipid metabolism</keyword>
<protein>
    <submittedName>
        <fullName evidence="4">Patatin-like protein</fullName>
    </submittedName>
</protein>
<feature type="short sequence motif" description="GXSXG" evidence="2">
    <location>
        <begin position="77"/>
        <end position="81"/>
    </location>
</feature>
<keyword evidence="2" id="KW-0442">Lipid degradation</keyword>
<reference evidence="5" key="1">
    <citation type="journal article" date="2019" name="Int. J. Syst. Evol. Microbiol.">
        <title>The Global Catalogue of Microorganisms (GCM) 10K type strain sequencing project: providing services to taxonomists for standard genome sequencing and annotation.</title>
        <authorList>
            <consortium name="The Broad Institute Genomics Platform"/>
            <consortium name="The Broad Institute Genome Sequencing Center for Infectious Disease"/>
            <person name="Wu L."/>
            <person name="Ma J."/>
        </authorList>
    </citation>
    <scope>NUCLEOTIDE SEQUENCE [LARGE SCALE GENOMIC DNA]</scope>
    <source>
        <strain evidence="5">CGMCC 1.12449</strain>
    </source>
</reference>
<gene>
    <name evidence="4" type="ORF">ACFSAG_08845</name>
</gene>
<evidence type="ECO:0000313" key="5">
    <source>
        <dbReference type="Proteomes" id="UP001597215"/>
    </source>
</evidence>
<sequence>MREKELRLALICYGGVSLAVYMHGITREIWHLVRASRAFLEDQPAGGGSEDVYRELLQLIEAKSGTKLRVLTDIIAGASAGGINGVFLSQAVVTGQSLEPLTDLWLQNADVEVLLDPDARPLSRFSKFWAAPIAWAVLRRRGGTVEQTVSSEAQDEVATKLSGFVRARWFQPPFGGTGFSALLLDALQAMKQQGVTRPLLPAGQPLDLFVTVTDFHGHREKLRLNSPSDVSETEHRITIGFSTRGQDPGHLAPPAELVFAARATASFPGAFPPFNVRELDGLLLARSIAWNGRDAFLKRILPQQFEAGTIEDSFLIDGSVLANAPFAQAIGALRNRPARREVDRRFVYIDPKPGMPSFRVRGRNRAADGPRKAPGFFATIFGASSDIPREQPIRDSLNAIEMRSERIARMREITDHLEVEVEHMIETMLGKTWFLTKPTPQRLHKWRLTMLEKSALATGYSYPAYAHLRMTGLLDEIVATARRVCPDAPTDHCHQLRAALWGEICRRGLDRITGPKGKVMAAASMRFFREQDVRFRIRRLRFIARKLAEDVEVLADVPVAVADRLRQAIYASLAHFLEVETAEYLGVDVAEAVRHGVENPGALLDMLAARRNLEAADAATDAALNAALANVPDAATRSILMGYLGYILYDIATLPLLQGEGLDEFDPIKVDRISPDDATTIRKGGAAATLKGIEFNNFGAFFSRSYRENDYLWGRLHGIDRLVDIVLSSMPGTLSAEQAEVLALKKKAFEAVLEAEAPRLKRIQPLIEELRAEIAAIKPV</sequence>
<comment type="caution">
    <text evidence="2">Lacks conserved residue(s) required for the propagation of feature annotation.</text>
</comment>
<dbReference type="InterPro" id="IPR024282">
    <property type="entry name" value="DUF3376"/>
</dbReference>
<dbReference type="SUPFAM" id="SSF52151">
    <property type="entry name" value="FabD/lysophospholipase-like"/>
    <property type="match status" value="1"/>
</dbReference>
<dbReference type="InterPro" id="IPR002641">
    <property type="entry name" value="PNPLA_dom"/>
</dbReference>
<feature type="active site" description="Nucleophile" evidence="2">
    <location>
        <position position="79"/>
    </location>
</feature>
<name>A0ABW4MCZ6_9SPHN</name>
<dbReference type="Proteomes" id="UP001597215">
    <property type="component" value="Unassembled WGS sequence"/>
</dbReference>
<feature type="active site" description="Proton acceptor" evidence="2">
    <location>
        <position position="317"/>
    </location>
</feature>
<keyword evidence="5" id="KW-1185">Reference proteome</keyword>
<dbReference type="EMBL" id="JBHUEL010000008">
    <property type="protein sequence ID" value="MFD1766949.1"/>
    <property type="molecule type" value="Genomic_DNA"/>
</dbReference>
<evidence type="ECO:0000256" key="1">
    <source>
        <dbReference type="ARBA" id="ARBA00023098"/>
    </source>
</evidence>
<comment type="caution">
    <text evidence="4">The sequence shown here is derived from an EMBL/GenBank/DDBJ whole genome shotgun (WGS) entry which is preliminary data.</text>
</comment>
<evidence type="ECO:0000259" key="3">
    <source>
        <dbReference type="PROSITE" id="PS51635"/>
    </source>
</evidence>
<keyword evidence="2" id="KW-0378">Hydrolase</keyword>
<accession>A0ABW4MCZ6</accession>
<dbReference type="Gene3D" id="3.40.1090.10">
    <property type="entry name" value="Cytosolic phospholipase A2 catalytic domain"/>
    <property type="match status" value="1"/>
</dbReference>
<organism evidence="4 5">
    <name type="scientific">Sphingorhabdus buctiana</name>
    <dbReference type="NCBI Taxonomy" id="1508805"/>
    <lineage>
        <taxon>Bacteria</taxon>
        <taxon>Pseudomonadati</taxon>
        <taxon>Pseudomonadota</taxon>
        <taxon>Alphaproteobacteria</taxon>
        <taxon>Sphingomonadales</taxon>
        <taxon>Sphingomonadaceae</taxon>
        <taxon>Sphingorhabdus</taxon>
    </lineage>
</organism>